<dbReference type="AlphaFoldDB" id="A0A133XKR7"/>
<feature type="transmembrane region" description="Helical" evidence="1">
    <location>
        <begin position="110"/>
        <end position="137"/>
    </location>
</feature>
<dbReference type="EMBL" id="LODL01000013">
    <property type="protein sequence ID" value="KXB31539.1"/>
    <property type="molecule type" value="Genomic_DNA"/>
</dbReference>
<keyword evidence="1" id="KW-0812">Transmembrane</keyword>
<accession>A0A133XKR7</accession>
<dbReference type="Proteomes" id="UP000070186">
    <property type="component" value="Unassembled WGS sequence"/>
</dbReference>
<organism evidence="2 3">
    <name type="scientific">Dechloromonas denitrificans</name>
    <dbReference type="NCBI Taxonomy" id="281362"/>
    <lineage>
        <taxon>Bacteria</taxon>
        <taxon>Pseudomonadati</taxon>
        <taxon>Pseudomonadota</taxon>
        <taxon>Betaproteobacteria</taxon>
        <taxon>Rhodocyclales</taxon>
        <taxon>Azonexaceae</taxon>
        <taxon>Dechloromonas</taxon>
    </lineage>
</organism>
<dbReference type="NCBIfam" id="NF041043">
    <property type="entry name" value="BPSS1780_fam"/>
    <property type="match status" value="1"/>
</dbReference>
<feature type="transmembrane region" description="Helical" evidence="1">
    <location>
        <begin position="202"/>
        <end position="219"/>
    </location>
</feature>
<keyword evidence="1" id="KW-1133">Transmembrane helix</keyword>
<keyword evidence="3" id="KW-1185">Reference proteome</keyword>
<proteinExistence type="predicted"/>
<dbReference type="InterPro" id="IPR047798">
    <property type="entry name" value="BPSS1780-like"/>
</dbReference>
<gene>
    <name evidence="2" type="ORF">AT959_07740</name>
</gene>
<evidence type="ECO:0000313" key="2">
    <source>
        <dbReference type="EMBL" id="KXB31539.1"/>
    </source>
</evidence>
<dbReference type="STRING" id="281362.AT959_07740"/>
<keyword evidence="1" id="KW-0472">Membrane</keyword>
<protein>
    <recommendedName>
        <fullName evidence="4">Transmembrane protein</fullName>
    </recommendedName>
</protein>
<evidence type="ECO:0008006" key="4">
    <source>
        <dbReference type="Google" id="ProtNLM"/>
    </source>
</evidence>
<name>A0A133XKR7_9RHOO</name>
<reference evidence="2 3" key="1">
    <citation type="submission" date="2015-12" db="EMBL/GenBank/DDBJ databases">
        <title>Nitrous oxide reduction kinetics distinguish bacteria harboring typical versus atypical NosZ.</title>
        <authorList>
            <person name="Yoon S."/>
            <person name="Nissen S."/>
            <person name="Park D."/>
            <person name="Sanford R.A."/>
            <person name="Loeffler F.E."/>
        </authorList>
    </citation>
    <scope>NUCLEOTIDE SEQUENCE [LARGE SCALE GENOMIC DNA]</scope>
    <source>
        <strain evidence="2 3">ATCC BAA-841</strain>
    </source>
</reference>
<sequence>MNETPVFPLAPTPFKGESREVDAGACFDWLRQGWAMFLANPGVWIGCSVLLLIILMAISIVPLFGQIAAHLLVPLFGAGMVQVCRHLSDDDKTAEISDLFAGFRHNAGQLIMVGVFFAAGVFGLAFIAFLLISGGVLGGVVTGRVGGVGIAFGGIMLAGLLVMVLSVPVIMATWFAPALVFFHDMQPAAAMRASFDAGAKNWLAMIIFGVFLVVALFFAMLPLGLGLLLLLPVFSGAVYASYRDIFVGV</sequence>
<comment type="caution">
    <text evidence="2">The sequence shown here is derived from an EMBL/GenBank/DDBJ whole genome shotgun (WGS) entry which is preliminary data.</text>
</comment>
<feature type="transmembrane region" description="Helical" evidence="1">
    <location>
        <begin position="43"/>
        <end position="64"/>
    </location>
</feature>
<dbReference type="RefSeq" id="WP_066882293.1">
    <property type="nucleotide sequence ID" value="NZ_LODL01000013.1"/>
</dbReference>
<evidence type="ECO:0000256" key="1">
    <source>
        <dbReference type="SAM" id="Phobius"/>
    </source>
</evidence>
<feature type="transmembrane region" description="Helical" evidence="1">
    <location>
        <begin position="149"/>
        <end position="182"/>
    </location>
</feature>
<evidence type="ECO:0000313" key="3">
    <source>
        <dbReference type="Proteomes" id="UP000070186"/>
    </source>
</evidence>